<keyword evidence="3" id="KW-1185">Reference proteome</keyword>
<accession>A0A2T0QZJ3</accession>
<dbReference type="RefSeq" id="WP_211298796.1">
    <property type="nucleotide sequence ID" value="NZ_PVZF01000011.1"/>
</dbReference>
<evidence type="ECO:0000313" key="3">
    <source>
        <dbReference type="Proteomes" id="UP000238083"/>
    </source>
</evidence>
<comment type="caution">
    <text evidence="2">The sequence shown here is derived from an EMBL/GenBank/DDBJ whole genome shotgun (WGS) entry which is preliminary data.</text>
</comment>
<dbReference type="Proteomes" id="UP000238083">
    <property type="component" value="Unassembled WGS sequence"/>
</dbReference>
<gene>
    <name evidence="2" type="ORF">CLV37_11163</name>
</gene>
<dbReference type="EMBL" id="PVZF01000011">
    <property type="protein sequence ID" value="PRY12107.1"/>
    <property type="molecule type" value="Genomic_DNA"/>
</dbReference>
<feature type="domain" description="Hemerythrin-like" evidence="1">
    <location>
        <begin position="56"/>
        <end position="190"/>
    </location>
</feature>
<name>A0A2T0QZJ3_9ACTN</name>
<dbReference type="AlphaFoldDB" id="A0A2T0QZJ3"/>
<protein>
    <submittedName>
        <fullName evidence="2">Hemerythrin HHE cation binding domain-containing protein</fullName>
    </submittedName>
</protein>
<dbReference type="Pfam" id="PF01814">
    <property type="entry name" value="Hemerythrin"/>
    <property type="match status" value="1"/>
</dbReference>
<proteinExistence type="predicted"/>
<reference evidence="2 3" key="1">
    <citation type="submission" date="2018-03" db="EMBL/GenBank/DDBJ databases">
        <title>Genomic Encyclopedia of Archaeal and Bacterial Type Strains, Phase II (KMG-II): from individual species to whole genera.</title>
        <authorList>
            <person name="Goeker M."/>
        </authorList>
    </citation>
    <scope>NUCLEOTIDE SEQUENCE [LARGE SCALE GENOMIC DNA]</scope>
    <source>
        <strain evidence="2 3">DSM 19711</strain>
    </source>
</reference>
<dbReference type="CDD" id="cd12108">
    <property type="entry name" value="Hr-like"/>
    <property type="match status" value="1"/>
</dbReference>
<evidence type="ECO:0000313" key="2">
    <source>
        <dbReference type="EMBL" id="PRY12107.1"/>
    </source>
</evidence>
<evidence type="ECO:0000259" key="1">
    <source>
        <dbReference type="Pfam" id="PF01814"/>
    </source>
</evidence>
<organism evidence="2 3">
    <name type="scientific">Kineococcus rhizosphaerae</name>
    <dbReference type="NCBI Taxonomy" id="559628"/>
    <lineage>
        <taxon>Bacteria</taxon>
        <taxon>Bacillati</taxon>
        <taxon>Actinomycetota</taxon>
        <taxon>Actinomycetes</taxon>
        <taxon>Kineosporiales</taxon>
        <taxon>Kineosporiaceae</taxon>
        <taxon>Kineococcus</taxon>
    </lineage>
</organism>
<sequence length="267" mass="29052">MNTTVNQNPGTAPHRHTRSCWWNPDQAGWVCVPTVPTVPTVPGTSAAPAREVVDVRDMLVVHTALLREFRLAPAAVDRVVPGARGRAAAVDRHLGLLCDLLHHHHAGEDELLWPPLRDRLPRSALDRLDAAEEQHAGLDAALDAVATARRRWRERVDVETRDALTAALRTLHALLAEHLDDEERTLLPLAATHLTTAEWEAVGAAGAAAVPRSQLPLVFGMFAYEGDPEVLAGMLAQAPALPRVLVPLVAPRVYARRALQVHGTTRP</sequence>
<dbReference type="Gene3D" id="1.20.120.520">
    <property type="entry name" value="nmb1532 protein domain like"/>
    <property type="match status" value="1"/>
</dbReference>
<dbReference type="InterPro" id="IPR012312">
    <property type="entry name" value="Hemerythrin-like"/>
</dbReference>